<dbReference type="Proteomes" id="UP001174909">
    <property type="component" value="Unassembled WGS sequence"/>
</dbReference>
<name>A0AA35TGJ3_GEOBA</name>
<keyword evidence="2" id="KW-1185">Reference proteome</keyword>
<evidence type="ECO:0000313" key="1">
    <source>
        <dbReference type="EMBL" id="CAI8047567.1"/>
    </source>
</evidence>
<dbReference type="AlphaFoldDB" id="A0AA35TGJ3"/>
<organism evidence="1 2">
    <name type="scientific">Geodia barretti</name>
    <name type="common">Barrett's horny sponge</name>
    <dbReference type="NCBI Taxonomy" id="519541"/>
    <lineage>
        <taxon>Eukaryota</taxon>
        <taxon>Metazoa</taxon>
        <taxon>Porifera</taxon>
        <taxon>Demospongiae</taxon>
        <taxon>Heteroscleromorpha</taxon>
        <taxon>Tetractinellida</taxon>
        <taxon>Astrophorina</taxon>
        <taxon>Geodiidae</taxon>
        <taxon>Geodia</taxon>
    </lineage>
</organism>
<dbReference type="EMBL" id="CASHTH010003657">
    <property type="protein sequence ID" value="CAI8047567.1"/>
    <property type="molecule type" value="Genomic_DNA"/>
</dbReference>
<sequence>MDSLGMVGEGVVLLVEEGPELKKVGKEAEVVKVLEIFAHTNSIGRGDHDELRH</sequence>
<reference evidence="1" key="1">
    <citation type="submission" date="2023-03" db="EMBL/GenBank/DDBJ databases">
        <authorList>
            <person name="Steffen K."/>
            <person name="Cardenas P."/>
        </authorList>
    </citation>
    <scope>NUCLEOTIDE SEQUENCE</scope>
</reference>
<evidence type="ECO:0000313" key="2">
    <source>
        <dbReference type="Proteomes" id="UP001174909"/>
    </source>
</evidence>
<proteinExistence type="predicted"/>
<protein>
    <submittedName>
        <fullName evidence="1">Uncharacterized protein</fullName>
    </submittedName>
</protein>
<gene>
    <name evidence="1" type="ORF">GBAR_LOCUS26293</name>
</gene>
<accession>A0AA35TGJ3</accession>
<comment type="caution">
    <text evidence="1">The sequence shown here is derived from an EMBL/GenBank/DDBJ whole genome shotgun (WGS) entry which is preliminary data.</text>
</comment>